<proteinExistence type="predicted"/>
<dbReference type="AlphaFoldDB" id="A0A5J4Q4B9"/>
<organism evidence="1">
    <name type="scientific">termite gut metagenome</name>
    <dbReference type="NCBI Taxonomy" id="433724"/>
    <lineage>
        <taxon>unclassified sequences</taxon>
        <taxon>metagenomes</taxon>
        <taxon>organismal metagenomes</taxon>
    </lineage>
</organism>
<comment type="caution">
    <text evidence="1">The sequence shown here is derived from an EMBL/GenBank/DDBJ whole genome shotgun (WGS) entry which is preliminary data.</text>
</comment>
<sequence>MKTIKKNFNMKNLLIAVVVISALLIWDSFINFAAQSYELPKVSKCQ</sequence>
<evidence type="ECO:0000313" key="1">
    <source>
        <dbReference type="EMBL" id="KAA6316487.1"/>
    </source>
</evidence>
<protein>
    <submittedName>
        <fullName evidence="1">Uncharacterized protein</fullName>
    </submittedName>
</protein>
<gene>
    <name evidence="1" type="ORF">EZS27_033210</name>
</gene>
<dbReference type="EMBL" id="SNRY01004862">
    <property type="protein sequence ID" value="KAA6316487.1"/>
    <property type="molecule type" value="Genomic_DNA"/>
</dbReference>
<accession>A0A5J4Q4B9</accession>
<name>A0A5J4Q4B9_9ZZZZ</name>
<reference evidence="1" key="1">
    <citation type="submission" date="2019-03" db="EMBL/GenBank/DDBJ databases">
        <title>Single cell metagenomics reveals metabolic interactions within the superorganism composed of flagellate Streblomastix strix and complex community of Bacteroidetes bacteria on its surface.</title>
        <authorList>
            <person name="Treitli S.C."/>
            <person name="Kolisko M."/>
            <person name="Husnik F."/>
            <person name="Keeling P."/>
            <person name="Hampl V."/>
        </authorList>
    </citation>
    <scope>NUCLEOTIDE SEQUENCE</scope>
    <source>
        <strain evidence="1">STM</strain>
    </source>
</reference>